<protein>
    <submittedName>
        <fullName evidence="1">Uncharacterized protein</fullName>
    </submittedName>
</protein>
<gene>
    <name evidence="1" type="ORF">C0630_07625</name>
</gene>
<organism evidence="1 2">
    <name type="scientific">Sedimenticola selenatireducens</name>
    <dbReference type="NCBI Taxonomy" id="191960"/>
    <lineage>
        <taxon>Bacteria</taxon>
        <taxon>Pseudomonadati</taxon>
        <taxon>Pseudomonadota</taxon>
        <taxon>Gammaproteobacteria</taxon>
        <taxon>Chromatiales</taxon>
        <taxon>Sedimenticolaceae</taxon>
        <taxon>Sedimenticola</taxon>
    </lineage>
</organism>
<accession>A0A2N6CX73</accession>
<dbReference type="STRING" id="1111735.GCA_000428045_01816"/>
<dbReference type="Proteomes" id="UP000235015">
    <property type="component" value="Unassembled WGS sequence"/>
</dbReference>
<dbReference type="RefSeq" id="WP_273438630.1">
    <property type="nucleotide sequence ID" value="NZ_CAXXYC010000001.1"/>
</dbReference>
<dbReference type="EMBL" id="PKUN01000009">
    <property type="protein sequence ID" value="PLX61883.1"/>
    <property type="molecule type" value="Genomic_DNA"/>
</dbReference>
<name>A0A2N6CX73_9GAMM</name>
<reference evidence="1 2" key="1">
    <citation type="submission" date="2017-11" db="EMBL/GenBank/DDBJ databases">
        <title>Genome-resolved metagenomics identifies genetic mobility, metabolic interactions, and unexpected diversity in perchlorate-reducing communities.</title>
        <authorList>
            <person name="Barnum T.P."/>
            <person name="Figueroa I.A."/>
            <person name="Carlstrom C.I."/>
            <person name="Lucas L.N."/>
            <person name="Engelbrektson A.L."/>
            <person name="Coates J.D."/>
        </authorList>
    </citation>
    <scope>NUCLEOTIDE SEQUENCE [LARGE SCALE GENOMIC DNA]</scope>
    <source>
        <strain evidence="1">BM301</strain>
    </source>
</reference>
<evidence type="ECO:0000313" key="2">
    <source>
        <dbReference type="Proteomes" id="UP000235015"/>
    </source>
</evidence>
<proteinExistence type="predicted"/>
<dbReference type="AlphaFoldDB" id="A0A2N6CX73"/>
<sequence length="231" mass="25978">MTKIAILIVIVLIVAAGVYTELQRSNNLEHTAKRLGLAFSSGLQPISADLSALEFDLLAQGNREIANRMSGKQQGDQIDIFDYSYDAMVAGEGYGAHPAADDPVSMERRNQTVIRVQSTMRFADFDVSPTRSHQRQVAARFGFAPLFFEEERAFSQAYHLLARDGVRCRMLFNPEVRAFLLNHPGLVVEGRGHDLLFYRFGQRLKAKELPVFLQEAQELTRLFERALTAAD</sequence>
<evidence type="ECO:0000313" key="1">
    <source>
        <dbReference type="EMBL" id="PLX61883.1"/>
    </source>
</evidence>
<comment type="caution">
    <text evidence="1">The sequence shown here is derived from an EMBL/GenBank/DDBJ whole genome shotgun (WGS) entry which is preliminary data.</text>
</comment>